<reference evidence="3 4" key="1">
    <citation type="submission" date="2019-02" db="EMBL/GenBank/DDBJ databases">
        <title>Genome sequencing of the rare red list fungi Hericium alpestre (H. flagellum).</title>
        <authorList>
            <person name="Buettner E."/>
            <person name="Kellner H."/>
        </authorList>
    </citation>
    <scope>NUCLEOTIDE SEQUENCE [LARGE SCALE GENOMIC DNA]</scope>
    <source>
        <strain evidence="3 4">DSM 108284</strain>
    </source>
</reference>
<comment type="caution">
    <text evidence="3">The sequence shown here is derived from an EMBL/GenBank/DDBJ whole genome shotgun (WGS) entry which is preliminary data.</text>
</comment>
<feature type="compositionally biased region" description="Low complexity" evidence="1">
    <location>
        <begin position="605"/>
        <end position="614"/>
    </location>
</feature>
<proteinExistence type="predicted"/>
<protein>
    <recommendedName>
        <fullName evidence="2">Fungal-type protein kinase domain-containing protein</fullName>
    </recommendedName>
</protein>
<dbReference type="EMBL" id="SFCI01000435">
    <property type="protein sequence ID" value="TFY79824.1"/>
    <property type="molecule type" value="Genomic_DNA"/>
</dbReference>
<gene>
    <name evidence="3" type="ORF">EWM64_g4186</name>
</gene>
<feature type="domain" description="Fungal-type protein kinase" evidence="2">
    <location>
        <begin position="426"/>
        <end position="466"/>
    </location>
</feature>
<feature type="region of interest" description="Disordered" evidence="1">
    <location>
        <begin position="80"/>
        <end position="99"/>
    </location>
</feature>
<keyword evidence="4" id="KW-1185">Reference proteome</keyword>
<dbReference type="OrthoDB" id="5592585at2759"/>
<sequence length="645" mass="72585">MASQFIGPMPLTQFFKDFVPSAPKPFPAPGNVFEDILDGPGKFEDRFIRAVERAKLCPTVQFVNSTDRPDTDLFYQTKVDMSGHRHPSSPESSPTSAIALPSLDHSDSERTSFLGKADWSIMEIGFEVKPKDAFQDPSPDLSPEARREHVFEVDADYARKIRGQMIAYSASHQAAQFRTCCFSVLIIMDEARLIRWDRAGAIVTEKFNYTQNADNLVEFLWRFNHMDAEDRGRDLTVSNALPEEIELAKNILPRGNMHKIVIHDNEDDQDHHLLISSATDWTLAATGRTTRGWKAFDMSTEKLVWLKDSWRIDMAEMEQEVAIYRDLNKLGINNVPTMLWGGDVVGQSTVTGDYVNEPWCCGKHEILKHQHCRLALDIIARKLQDFKSSKELCTVVNDAMKGMSLLAFDVPDYPNLGMVRVTAPAEARRNWRTGTWRFISIAILEQRGKLHELSDDLESFFHVLLYHSLRYRAASTGLKGLEDILHHLFDWSDVDTDGHVFGGDGKRATFASSKLFGADFARVLPAPLAQLINDIRGIFMIIYAQPGTPLSPTQEQREAAKSRIASYEFLRTVFTTRLAEDGWHLDDKAFDTMVTLNQGTKRKTSAGGSQISSSKKAKKSSDRSLLLNTGSLAKPPLPSLPETDL</sequence>
<organism evidence="3 4">
    <name type="scientific">Hericium alpestre</name>
    <dbReference type="NCBI Taxonomy" id="135208"/>
    <lineage>
        <taxon>Eukaryota</taxon>
        <taxon>Fungi</taxon>
        <taxon>Dikarya</taxon>
        <taxon>Basidiomycota</taxon>
        <taxon>Agaricomycotina</taxon>
        <taxon>Agaricomycetes</taxon>
        <taxon>Russulales</taxon>
        <taxon>Hericiaceae</taxon>
        <taxon>Hericium</taxon>
    </lineage>
</organism>
<dbReference type="PANTHER" id="PTHR38248">
    <property type="entry name" value="FUNK1 6"/>
    <property type="match status" value="1"/>
</dbReference>
<dbReference type="InterPro" id="IPR040976">
    <property type="entry name" value="Pkinase_fungal"/>
</dbReference>
<dbReference type="Pfam" id="PF17667">
    <property type="entry name" value="Pkinase_fungal"/>
    <property type="match status" value="2"/>
</dbReference>
<evidence type="ECO:0000256" key="1">
    <source>
        <dbReference type="SAM" id="MobiDB-lite"/>
    </source>
</evidence>
<evidence type="ECO:0000313" key="3">
    <source>
        <dbReference type="EMBL" id="TFY79824.1"/>
    </source>
</evidence>
<feature type="region of interest" description="Disordered" evidence="1">
    <location>
        <begin position="601"/>
        <end position="645"/>
    </location>
</feature>
<dbReference type="PANTHER" id="PTHR38248:SF2">
    <property type="entry name" value="FUNK1 11"/>
    <property type="match status" value="1"/>
</dbReference>
<dbReference type="Proteomes" id="UP000298061">
    <property type="component" value="Unassembled WGS sequence"/>
</dbReference>
<feature type="domain" description="Fungal-type protein kinase" evidence="2">
    <location>
        <begin position="181"/>
        <end position="404"/>
    </location>
</feature>
<evidence type="ECO:0000259" key="2">
    <source>
        <dbReference type="Pfam" id="PF17667"/>
    </source>
</evidence>
<accession>A0A4Z0A034</accession>
<dbReference type="AlphaFoldDB" id="A0A4Z0A034"/>
<evidence type="ECO:0000313" key="4">
    <source>
        <dbReference type="Proteomes" id="UP000298061"/>
    </source>
</evidence>
<name>A0A4Z0A034_9AGAM</name>